<sequence>MRYRIVEKEEFRVVGRKARVPLVHEGGNPAIAGFVRGIGPETLGRITALSDQGPAGIVGVSDRLDPSRAEGTELDYHHGVVTCAEAPEDMDVLAVPAGI</sequence>
<dbReference type="Proteomes" id="UP000655443">
    <property type="component" value="Unassembled WGS sequence"/>
</dbReference>
<reference evidence="2" key="1">
    <citation type="journal article" date="2014" name="Int. J. Syst. Evol. Microbiol.">
        <title>Complete genome sequence of Corynebacterium casei LMG S-19264T (=DSM 44701T), isolated from a smear-ripened cheese.</title>
        <authorList>
            <consortium name="US DOE Joint Genome Institute (JGI-PGF)"/>
            <person name="Walter F."/>
            <person name="Albersmeier A."/>
            <person name="Kalinowski J."/>
            <person name="Ruckert C."/>
        </authorList>
    </citation>
    <scope>NUCLEOTIDE SEQUENCE</scope>
    <source>
        <strain evidence="2">JCM 4714</strain>
    </source>
</reference>
<comment type="caution">
    <text evidence="2">The sequence shown here is derived from an EMBL/GenBank/DDBJ whole genome shotgun (WGS) entry which is preliminary data.</text>
</comment>
<feature type="domain" description="GyrI-like small molecule binding" evidence="1">
    <location>
        <begin position="1"/>
        <end position="98"/>
    </location>
</feature>
<evidence type="ECO:0000259" key="1">
    <source>
        <dbReference type="Pfam" id="PF06445"/>
    </source>
</evidence>
<dbReference type="InterPro" id="IPR029442">
    <property type="entry name" value="GyrI-like"/>
</dbReference>
<protein>
    <recommendedName>
        <fullName evidence="1">GyrI-like small molecule binding domain-containing protein</fullName>
    </recommendedName>
</protein>
<dbReference type="EMBL" id="BMVG01000006">
    <property type="protein sequence ID" value="GHE03473.1"/>
    <property type="molecule type" value="Genomic_DNA"/>
</dbReference>
<dbReference type="Gene3D" id="3.20.80.10">
    <property type="entry name" value="Regulatory factor, effector binding domain"/>
    <property type="match status" value="1"/>
</dbReference>
<dbReference type="InterPro" id="IPR011256">
    <property type="entry name" value="Reg_factor_effector_dom_sf"/>
</dbReference>
<name>A0A918YHR3_9ACTN</name>
<accession>A0A918YHR3</accession>
<dbReference type="AlphaFoldDB" id="A0A918YHR3"/>
<gene>
    <name evidence="2" type="ORF">GCM10010339_30940</name>
</gene>
<dbReference type="Pfam" id="PF06445">
    <property type="entry name" value="GyrI-like"/>
    <property type="match status" value="1"/>
</dbReference>
<organism evidence="2 3">
    <name type="scientific">Streptomyces alanosinicus</name>
    <dbReference type="NCBI Taxonomy" id="68171"/>
    <lineage>
        <taxon>Bacteria</taxon>
        <taxon>Bacillati</taxon>
        <taxon>Actinomycetota</taxon>
        <taxon>Actinomycetes</taxon>
        <taxon>Kitasatosporales</taxon>
        <taxon>Streptomycetaceae</taxon>
        <taxon>Streptomyces</taxon>
    </lineage>
</organism>
<evidence type="ECO:0000313" key="2">
    <source>
        <dbReference type="EMBL" id="GHE03473.1"/>
    </source>
</evidence>
<proteinExistence type="predicted"/>
<reference evidence="2" key="2">
    <citation type="submission" date="2020-09" db="EMBL/GenBank/DDBJ databases">
        <authorList>
            <person name="Sun Q."/>
            <person name="Ohkuma M."/>
        </authorList>
    </citation>
    <scope>NUCLEOTIDE SEQUENCE</scope>
    <source>
        <strain evidence="2">JCM 4714</strain>
    </source>
</reference>
<keyword evidence="3" id="KW-1185">Reference proteome</keyword>
<evidence type="ECO:0000313" key="3">
    <source>
        <dbReference type="Proteomes" id="UP000655443"/>
    </source>
</evidence>